<dbReference type="Pfam" id="PF09643">
    <property type="entry name" value="YopX"/>
    <property type="match status" value="1"/>
</dbReference>
<dbReference type="AlphaFoldDB" id="A0A1X1K5L0"/>
<evidence type="ECO:0000259" key="1">
    <source>
        <dbReference type="Pfam" id="PF09643"/>
    </source>
</evidence>
<dbReference type="InterPro" id="IPR023385">
    <property type="entry name" value="YopX-like_C"/>
</dbReference>
<feature type="domain" description="YopX protein" evidence="1">
    <location>
        <begin position="36"/>
        <end position="93"/>
    </location>
</feature>
<dbReference type="SUPFAM" id="SSF159006">
    <property type="entry name" value="YopX-like"/>
    <property type="match status" value="1"/>
</dbReference>
<gene>
    <name evidence="2" type="ORF">B7698_05755</name>
</gene>
<organism evidence="2 3">
    <name type="scientific">Streptococcus mitis</name>
    <dbReference type="NCBI Taxonomy" id="28037"/>
    <lineage>
        <taxon>Bacteria</taxon>
        <taxon>Bacillati</taxon>
        <taxon>Bacillota</taxon>
        <taxon>Bacilli</taxon>
        <taxon>Lactobacillales</taxon>
        <taxon>Streptococcaceae</taxon>
        <taxon>Streptococcus</taxon>
        <taxon>Streptococcus mitis group</taxon>
    </lineage>
</organism>
<reference evidence="2 3" key="1">
    <citation type="journal article" date="2016" name="Eur. J. Clin. Microbiol. Infect. Dis.">
        <title>Whole genome sequencing as a tool for phylogenetic analysis of clinical strains of Mitis group streptococci.</title>
        <authorList>
            <person name="Rasmussen L.H."/>
            <person name="Dargis R."/>
            <person name="Hojholt K."/>
            <person name="Christensen J.J."/>
            <person name="Skovgaard O."/>
            <person name="Justesen U.S."/>
            <person name="Rosenvinge F.S."/>
            <person name="Moser C."/>
            <person name="Lukjancenko O."/>
            <person name="Rasmussen S."/>
            <person name="Nielsen X.C."/>
        </authorList>
    </citation>
    <scope>NUCLEOTIDE SEQUENCE [LARGE SCALE GENOMIC DNA]</scope>
    <source>
        <strain evidence="2 3">RH_17439_08</strain>
    </source>
</reference>
<dbReference type="EMBL" id="NCVH01000031">
    <property type="protein sequence ID" value="ORO94748.1"/>
    <property type="molecule type" value="Genomic_DNA"/>
</dbReference>
<dbReference type="Proteomes" id="UP000193367">
    <property type="component" value="Unassembled WGS sequence"/>
</dbReference>
<evidence type="ECO:0000313" key="3">
    <source>
        <dbReference type="Proteomes" id="UP000193367"/>
    </source>
</evidence>
<accession>A0A1X1K5L0</accession>
<dbReference type="Gene3D" id="2.30.30.290">
    <property type="entry name" value="YopX-like domains"/>
    <property type="match status" value="1"/>
</dbReference>
<dbReference type="InterPro" id="IPR019096">
    <property type="entry name" value="YopX_protein"/>
</dbReference>
<name>A0A1X1K5L0_STRMT</name>
<comment type="caution">
    <text evidence="2">The sequence shown here is derived from an EMBL/GenBank/DDBJ whole genome shotgun (WGS) entry which is preliminary data.</text>
</comment>
<proteinExistence type="predicted"/>
<sequence>MGEYIRRYFDEHYRRRVRTLTDWRAKMMMIRLRAYDRQEKRFLDFEDIQKNLTFEDLKNPRYLFTRSTGCYDKNGEEIFEGDTIKIFGFKASVNYGEYEFEHKSYGAYQEFEGIGFYLTFFEDKDEDGKYKKAVLTQDMVNVSKLIPQHFVFELEDEED</sequence>
<protein>
    <recommendedName>
        <fullName evidence="1">YopX protein domain-containing protein</fullName>
    </recommendedName>
</protein>
<evidence type="ECO:0000313" key="2">
    <source>
        <dbReference type="EMBL" id="ORO94748.1"/>
    </source>
</evidence>